<sequence>MRYTKEAVSKFASVEKNLRTLAIITDLIEGKTTYSIGKKYGITHQGAQHIKKKYNI</sequence>
<proteinExistence type="predicted"/>
<dbReference type="AlphaFoldDB" id="A0A0B8PJ14"/>
<evidence type="ECO:0000313" key="1">
    <source>
        <dbReference type="EMBL" id="GAM63053.1"/>
    </source>
</evidence>
<comment type="caution">
    <text evidence="1">The sequence shown here is derived from an EMBL/GenBank/DDBJ whole genome shotgun (WGS) entry which is preliminary data.</text>
</comment>
<reference evidence="1 2" key="1">
    <citation type="submission" date="2015-01" db="EMBL/GenBank/DDBJ databases">
        <title>Vibrio sp. C5 JCM 19232 whole genome shotgun sequence.</title>
        <authorList>
            <person name="Sawabe T."/>
            <person name="Meirelles P."/>
            <person name="Feng G."/>
            <person name="Sayaka M."/>
            <person name="Hattori M."/>
            <person name="Ohkuma M."/>
        </authorList>
    </citation>
    <scope>NUCLEOTIDE SEQUENCE [LARGE SCALE GENOMIC DNA]</scope>
    <source>
        <strain evidence="1 2">JCM19232</strain>
    </source>
</reference>
<dbReference type="Proteomes" id="UP000031670">
    <property type="component" value="Unassembled WGS sequence"/>
</dbReference>
<gene>
    <name evidence="1" type="ORF">JCM19232_4730</name>
</gene>
<organism evidence="1 2">
    <name type="scientific">Vibrio ishigakensis</name>
    <dbReference type="NCBI Taxonomy" id="1481914"/>
    <lineage>
        <taxon>Bacteria</taxon>
        <taxon>Pseudomonadati</taxon>
        <taxon>Pseudomonadota</taxon>
        <taxon>Gammaproteobacteria</taxon>
        <taxon>Vibrionales</taxon>
        <taxon>Vibrionaceae</taxon>
        <taxon>Vibrio</taxon>
    </lineage>
</organism>
<protein>
    <submittedName>
        <fullName evidence="1">Uncharacterized protein</fullName>
    </submittedName>
</protein>
<accession>A0A0B8PJ14</accession>
<evidence type="ECO:0000313" key="2">
    <source>
        <dbReference type="Proteomes" id="UP000031670"/>
    </source>
</evidence>
<dbReference type="EMBL" id="BBSA01000007">
    <property type="protein sequence ID" value="GAM63053.1"/>
    <property type="molecule type" value="Genomic_DNA"/>
</dbReference>
<reference evidence="1 2" key="2">
    <citation type="submission" date="2015-01" db="EMBL/GenBank/DDBJ databases">
        <authorList>
            <consortium name="NBRP consortium"/>
            <person name="Sawabe T."/>
            <person name="Meirelles P."/>
            <person name="Feng G."/>
            <person name="Sayaka M."/>
            <person name="Hattori M."/>
            <person name="Ohkuma M."/>
        </authorList>
    </citation>
    <scope>NUCLEOTIDE SEQUENCE [LARGE SCALE GENOMIC DNA]</scope>
    <source>
        <strain evidence="1 2">JCM19232</strain>
    </source>
</reference>
<name>A0A0B8PJ14_9VIBR</name>